<feature type="transmembrane region" description="Helical" evidence="1">
    <location>
        <begin position="6"/>
        <end position="23"/>
    </location>
</feature>
<feature type="transmembrane region" description="Helical" evidence="1">
    <location>
        <begin position="335"/>
        <end position="361"/>
    </location>
</feature>
<organism evidence="2 3">
    <name type="scientific">Candidatus Gottesmanbacteria bacterium RIFCSPHIGHO2_01_FULL_40_15</name>
    <dbReference type="NCBI Taxonomy" id="1798376"/>
    <lineage>
        <taxon>Bacteria</taxon>
        <taxon>Candidatus Gottesmaniibacteriota</taxon>
    </lineage>
</organism>
<evidence type="ECO:0000313" key="2">
    <source>
        <dbReference type="EMBL" id="OGG08432.1"/>
    </source>
</evidence>
<proteinExistence type="predicted"/>
<name>A0A1F5Z8I9_9BACT</name>
<dbReference type="EMBL" id="MFJF01000001">
    <property type="protein sequence ID" value="OGG08432.1"/>
    <property type="molecule type" value="Genomic_DNA"/>
</dbReference>
<reference evidence="2 3" key="1">
    <citation type="journal article" date="2016" name="Nat. Commun.">
        <title>Thousands of microbial genomes shed light on interconnected biogeochemical processes in an aquifer system.</title>
        <authorList>
            <person name="Anantharaman K."/>
            <person name="Brown C.T."/>
            <person name="Hug L.A."/>
            <person name="Sharon I."/>
            <person name="Castelle C.J."/>
            <person name="Probst A.J."/>
            <person name="Thomas B.C."/>
            <person name="Singh A."/>
            <person name="Wilkins M.J."/>
            <person name="Karaoz U."/>
            <person name="Brodie E.L."/>
            <person name="Williams K.H."/>
            <person name="Hubbard S.S."/>
            <person name="Banfield J.F."/>
        </authorList>
    </citation>
    <scope>NUCLEOTIDE SEQUENCE [LARGE SCALE GENOMIC DNA]</scope>
</reference>
<dbReference type="AlphaFoldDB" id="A0A1F5Z8I9"/>
<feature type="transmembrane region" description="Helical" evidence="1">
    <location>
        <begin position="297"/>
        <end position="323"/>
    </location>
</feature>
<feature type="transmembrane region" description="Helical" evidence="1">
    <location>
        <begin position="165"/>
        <end position="187"/>
    </location>
</feature>
<comment type="caution">
    <text evidence="2">The sequence shown here is derived from an EMBL/GenBank/DDBJ whole genome shotgun (WGS) entry which is preliminary data.</text>
</comment>
<keyword evidence="1" id="KW-1133">Transmembrane helix</keyword>
<feature type="transmembrane region" description="Helical" evidence="1">
    <location>
        <begin position="367"/>
        <end position="384"/>
    </location>
</feature>
<feature type="transmembrane region" description="Helical" evidence="1">
    <location>
        <begin position="225"/>
        <end position="243"/>
    </location>
</feature>
<protein>
    <recommendedName>
        <fullName evidence="4">Glycosyltransferase RgtA/B/C/D-like domain-containing protein</fullName>
    </recommendedName>
</protein>
<evidence type="ECO:0000256" key="1">
    <source>
        <dbReference type="SAM" id="Phobius"/>
    </source>
</evidence>
<accession>A0A1F5Z8I9</accession>
<feature type="transmembrane region" description="Helical" evidence="1">
    <location>
        <begin position="57"/>
        <end position="73"/>
    </location>
</feature>
<feature type="transmembrane region" description="Helical" evidence="1">
    <location>
        <begin position="85"/>
        <end position="104"/>
    </location>
</feature>
<evidence type="ECO:0008006" key="4">
    <source>
        <dbReference type="Google" id="ProtNLM"/>
    </source>
</evidence>
<feature type="transmembrane region" description="Helical" evidence="1">
    <location>
        <begin position="30"/>
        <end position="51"/>
    </location>
</feature>
<evidence type="ECO:0000313" key="3">
    <source>
        <dbReference type="Proteomes" id="UP000177354"/>
    </source>
</evidence>
<sequence>MFIFLFRLFFFFSIILFALRKGVSFSRKITALFLFSVYSLAFLLSPYWLIFIQSDKRVFAVITLLFIGLFWSYHSSGSFKIKRKIPYLLLIVLIPVIIINLPPLSADIAYRGDEDYHLTRLMGLTGYFEQFKTGSLNLKLLSGEKLFRYPYLANWFSFFLSYPNLYVHTSLIRILPFFSLFLWLYYVTARLHGLKINPAVIFISVFLIASLPLVFFYSSLLYLELPAVFLITVVLFNLPILINSPVNQLVKTPSWYALLISGFIKETVLPVTVALIILRLVKIIFSGPLLLKEAKIIFFLMLPYFIFLFFHISSGFAASRYTLNLTALLTPENYLILANSFFSQFGFFLILAVSGAVVLFIKDRRLFLSYFLVALIIFLFFLSYSEKYLGYSRWNLYLLPVFIVFFIRLISLIPVKFSLLLLSLSVTSNLLLSPVNPDGSRRPNWGSPLIDTAEYSYPYQKALISLKDSNISSVILAGIYYPYDGFSYYFRNLDYHPYMKYEFFPGLASPEEEESVFTGFLSAYASGASSLPQNAAILYHSQKNLNVDNSLLNNAGLVVDKKIRNIEHSLYILKSNK</sequence>
<dbReference type="Proteomes" id="UP000177354">
    <property type="component" value="Unassembled WGS sequence"/>
</dbReference>
<keyword evidence="1" id="KW-0472">Membrane</keyword>
<keyword evidence="1" id="KW-0812">Transmembrane</keyword>
<feature type="transmembrane region" description="Helical" evidence="1">
    <location>
        <begin position="396"/>
        <end position="424"/>
    </location>
</feature>
<feature type="transmembrane region" description="Helical" evidence="1">
    <location>
        <begin position="199"/>
        <end position="219"/>
    </location>
</feature>
<feature type="transmembrane region" description="Helical" evidence="1">
    <location>
        <begin position="255"/>
        <end position="277"/>
    </location>
</feature>
<gene>
    <name evidence="2" type="ORF">A2777_03200</name>
</gene>